<comment type="caution">
    <text evidence="5">The sequence shown here is derived from an EMBL/GenBank/DDBJ whole genome shotgun (WGS) entry which is preliminary data.</text>
</comment>
<dbReference type="InterPro" id="IPR016262">
    <property type="entry name" value="RNA_pol_sigma_SigB/C/D/F"/>
</dbReference>
<dbReference type="FunFam" id="1.10.601.10:FF:000007">
    <property type="entry name" value="RNA polymerase sigma factor sigB"/>
    <property type="match status" value="1"/>
</dbReference>
<proteinExistence type="inferred from homology"/>
<evidence type="ECO:0000313" key="5">
    <source>
        <dbReference type="EMBL" id="KAG6593746.1"/>
    </source>
</evidence>
<keyword evidence="3" id="KW-0732">Signal</keyword>
<name>A0AAV6N973_9ROSI</name>
<dbReference type="GO" id="GO:0071482">
    <property type="term" value="P:cellular response to light stimulus"/>
    <property type="evidence" value="ECO:0007669"/>
    <property type="project" value="UniProtKB-ARBA"/>
</dbReference>
<keyword evidence="6" id="KW-1185">Reference proteome</keyword>
<dbReference type="InterPro" id="IPR007630">
    <property type="entry name" value="RNA_pol_sigma70_r4"/>
</dbReference>
<dbReference type="InterPro" id="IPR014284">
    <property type="entry name" value="RNA_pol_sigma-70_dom"/>
</dbReference>
<dbReference type="CDD" id="cd06171">
    <property type="entry name" value="Sigma70_r4"/>
    <property type="match status" value="1"/>
</dbReference>
<organism evidence="5 6">
    <name type="scientific">Cucurbita argyrosperma subsp. sororia</name>
    <dbReference type="NCBI Taxonomy" id="37648"/>
    <lineage>
        <taxon>Eukaryota</taxon>
        <taxon>Viridiplantae</taxon>
        <taxon>Streptophyta</taxon>
        <taxon>Embryophyta</taxon>
        <taxon>Tracheophyta</taxon>
        <taxon>Spermatophyta</taxon>
        <taxon>Magnoliopsida</taxon>
        <taxon>eudicotyledons</taxon>
        <taxon>Gunneridae</taxon>
        <taxon>Pentapetalae</taxon>
        <taxon>rosids</taxon>
        <taxon>fabids</taxon>
        <taxon>Cucurbitales</taxon>
        <taxon>Cucurbitaceae</taxon>
        <taxon>Cucurbiteae</taxon>
        <taxon>Cucurbita</taxon>
    </lineage>
</organism>
<dbReference type="EMBL" id="JAGKQH010000008">
    <property type="protein sequence ID" value="KAG6593746.1"/>
    <property type="molecule type" value="Genomic_DNA"/>
</dbReference>
<evidence type="ECO:0000259" key="4">
    <source>
        <dbReference type="PROSITE" id="PS00716"/>
    </source>
</evidence>
<dbReference type="Proteomes" id="UP000685013">
    <property type="component" value="Chromosome 8"/>
</dbReference>
<dbReference type="Pfam" id="PF04539">
    <property type="entry name" value="Sigma70_r3"/>
    <property type="match status" value="1"/>
</dbReference>
<dbReference type="InterPro" id="IPR050239">
    <property type="entry name" value="Sigma-70_RNA_pol_init_factors"/>
</dbReference>
<gene>
    <name evidence="5" type="primary">SIGB</name>
    <name evidence="5" type="ORF">SDJN03_13222</name>
</gene>
<protein>
    <submittedName>
        <fullName evidence="5">RNA polymerase sigma factor sigB</fullName>
    </submittedName>
</protein>
<dbReference type="PROSITE" id="PS00716">
    <property type="entry name" value="SIGMA70_2"/>
    <property type="match status" value="1"/>
</dbReference>
<evidence type="ECO:0000256" key="2">
    <source>
        <dbReference type="SAM" id="MobiDB-lite"/>
    </source>
</evidence>
<accession>A0AAV6N973</accession>
<dbReference type="Pfam" id="PF04542">
    <property type="entry name" value="Sigma70_r2"/>
    <property type="match status" value="1"/>
</dbReference>
<evidence type="ECO:0000256" key="3">
    <source>
        <dbReference type="SAM" id="SignalP"/>
    </source>
</evidence>
<feature type="non-terminal residue" evidence="5">
    <location>
        <position position="1"/>
    </location>
</feature>
<dbReference type="PANTHER" id="PTHR30603:SF57">
    <property type="entry name" value="RNA POLYMERASE SIGMA FACTOR SIGB"/>
    <property type="match status" value="1"/>
</dbReference>
<dbReference type="InterPro" id="IPR007627">
    <property type="entry name" value="RNA_pol_sigma70_r2"/>
</dbReference>
<feature type="signal peptide" evidence="3">
    <location>
        <begin position="1"/>
        <end position="43"/>
    </location>
</feature>
<dbReference type="PIRSF" id="PIRSF000767">
    <property type="entry name" value="RNA_pol_sigma_SigB/C/D"/>
    <property type="match status" value="1"/>
</dbReference>
<dbReference type="PANTHER" id="PTHR30603">
    <property type="entry name" value="RNA POLYMERASE SIGMA FACTOR RPO"/>
    <property type="match status" value="1"/>
</dbReference>
<dbReference type="InterPro" id="IPR000943">
    <property type="entry name" value="RNA_pol_sigma70"/>
</dbReference>
<sequence>MGTSYPLFYQQSLQKPIYPHKFSSLSLLLLLLLLLHQSPLSFPSSINETLFICFTFPLLGRRPSSILNDSFIYVRHSCRLAEPSWRTKNKNKNNKAMSCLLPQFKCHPETFSIQFKTPAITITPTPTPTSSHHHTFLPTANSTYFKVRDPHSLRTQCILSAASPPTSTGTATTFNVDRLKLPPFDTNTDSVSAERLRSYLGAVESSLASTLLTSEEATIAAAAAEAVALAKAAVKAANDAALLVNNSNSARSVTKSQSSSRSNALHFKWDQFMESERADIIGEPVGVNNRPVEGDALEPSTAESDDMEPTSEELELLEDEFSKSIAVRSIRQTERKARRTRASEKAATSVVSLKSGSSSRKKRNSGQEVDYNDPLRYLRATTSASKLLTASDELELSEGIQDLLKLERLKEELAGRYGNEPTFAQWAAAAGVNQRTLRKRLNYGTCCKDKMIKSNIRLVISIAKNYQGGGMNLQDLVQEGCRGLVRGAEKFDASKGFKFSTYAHWWIKQAVRKSLSDQSRTIRLPFHMVEATYKVKEARKQLYTANGRLPNDEEIAVAAGLSMKRLATVLMTPKAPRSLEQKFGINQNLKPSEVISDPEAVTAEDLLIKQFMKQELEKVLDSLNPRERQIIRWRYGMEDGRMKTLQEIGEMMGVSRERIRQIELCAFRKLKNKKRTKHLQQYLMP</sequence>
<feature type="compositionally biased region" description="Acidic residues" evidence="2">
    <location>
        <begin position="303"/>
        <end position="312"/>
    </location>
</feature>
<feature type="region of interest" description="Disordered" evidence="2">
    <location>
        <begin position="282"/>
        <end position="312"/>
    </location>
</feature>
<dbReference type="NCBIfam" id="TIGR02937">
    <property type="entry name" value="sigma70-ECF"/>
    <property type="match status" value="1"/>
</dbReference>
<feature type="chain" id="PRO_5043484743" evidence="3">
    <location>
        <begin position="44"/>
        <end position="685"/>
    </location>
</feature>
<feature type="compositionally biased region" description="Low complexity" evidence="2">
    <location>
        <begin position="349"/>
        <end position="358"/>
    </location>
</feature>
<evidence type="ECO:0000313" key="6">
    <source>
        <dbReference type="Proteomes" id="UP000685013"/>
    </source>
</evidence>
<dbReference type="GO" id="GO:0006352">
    <property type="term" value="P:DNA-templated transcription initiation"/>
    <property type="evidence" value="ECO:0007669"/>
    <property type="project" value="InterPro"/>
</dbReference>
<evidence type="ECO:0000256" key="1">
    <source>
        <dbReference type="ARBA" id="ARBA00007788"/>
    </source>
</evidence>
<dbReference type="AlphaFoldDB" id="A0AAV6N973"/>
<reference evidence="5 6" key="1">
    <citation type="journal article" date="2021" name="Hortic Res">
        <title>The domestication of Cucurbita argyrosperma as revealed by the genome of its wild relative.</title>
        <authorList>
            <person name="Barrera-Redondo J."/>
            <person name="Sanchez-de la Vega G."/>
            <person name="Aguirre-Liguori J.A."/>
            <person name="Castellanos-Morales G."/>
            <person name="Gutierrez-Guerrero Y.T."/>
            <person name="Aguirre-Dugua X."/>
            <person name="Aguirre-Planter E."/>
            <person name="Tenaillon M.I."/>
            <person name="Lira-Saade R."/>
            <person name="Eguiarte L.E."/>
        </authorList>
    </citation>
    <scope>NUCLEOTIDE SEQUENCE [LARGE SCALE GENOMIC DNA]</scope>
    <source>
        <strain evidence="5">JBR-2021</strain>
    </source>
</reference>
<dbReference type="GO" id="GO:0016987">
    <property type="term" value="F:sigma factor activity"/>
    <property type="evidence" value="ECO:0007669"/>
    <property type="project" value="UniProtKB-ARBA"/>
</dbReference>
<comment type="similarity">
    <text evidence="1">Belongs to the sigma-70 factor family.</text>
</comment>
<dbReference type="Pfam" id="PF04545">
    <property type="entry name" value="Sigma70_r4"/>
    <property type="match status" value="1"/>
</dbReference>
<feature type="region of interest" description="Disordered" evidence="2">
    <location>
        <begin position="332"/>
        <end position="370"/>
    </location>
</feature>
<dbReference type="InterPro" id="IPR007624">
    <property type="entry name" value="RNA_pol_sigma70_r3"/>
</dbReference>
<feature type="domain" description="RNA polymerase sigma-70" evidence="4">
    <location>
        <begin position="644"/>
        <end position="670"/>
    </location>
</feature>